<protein>
    <submittedName>
        <fullName evidence="2">Uncharacterized protein</fullName>
    </submittedName>
</protein>
<dbReference type="AlphaFoldDB" id="A0A0A9BTE7"/>
<reference evidence="2" key="2">
    <citation type="journal article" date="2015" name="Data Brief">
        <title>Shoot transcriptome of the giant reed, Arundo donax.</title>
        <authorList>
            <person name="Barrero R.A."/>
            <person name="Guerrero F.D."/>
            <person name="Moolhuijzen P."/>
            <person name="Goolsby J.A."/>
            <person name="Tidwell J."/>
            <person name="Bellgard S.E."/>
            <person name="Bellgard M.I."/>
        </authorList>
    </citation>
    <scope>NUCLEOTIDE SEQUENCE</scope>
    <source>
        <tissue evidence="2">Shoot tissue taken approximately 20 cm above the soil surface</tissue>
    </source>
</reference>
<name>A0A0A9BTE7_ARUDO</name>
<organism evidence="2">
    <name type="scientific">Arundo donax</name>
    <name type="common">Giant reed</name>
    <name type="synonym">Donax arundinaceus</name>
    <dbReference type="NCBI Taxonomy" id="35708"/>
    <lineage>
        <taxon>Eukaryota</taxon>
        <taxon>Viridiplantae</taxon>
        <taxon>Streptophyta</taxon>
        <taxon>Embryophyta</taxon>
        <taxon>Tracheophyta</taxon>
        <taxon>Spermatophyta</taxon>
        <taxon>Magnoliopsida</taxon>
        <taxon>Liliopsida</taxon>
        <taxon>Poales</taxon>
        <taxon>Poaceae</taxon>
        <taxon>PACMAD clade</taxon>
        <taxon>Arundinoideae</taxon>
        <taxon>Arundineae</taxon>
        <taxon>Arundo</taxon>
    </lineage>
</organism>
<evidence type="ECO:0000313" key="2">
    <source>
        <dbReference type="EMBL" id="JAD65473.1"/>
    </source>
</evidence>
<accession>A0A0A9BTE7</accession>
<feature type="compositionally biased region" description="Polar residues" evidence="1">
    <location>
        <begin position="108"/>
        <end position="119"/>
    </location>
</feature>
<reference evidence="2" key="1">
    <citation type="submission" date="2014-09" db="EMBL/GenBank/DDBJ databases">
        <authorList>
            <person name="Magalhaes I.L.F."/>
            <person name="Oliveira U."/>
            <person name="Santos F.R."/>
            <person name="Vidigal T.H.D.A."/>
            <person name="Brescovit A.D."/>
            <person name="Santos A.J."/>
        </authorList>
    </citation>
    <scope>NUCLEOTIDE SEQUENCE</scope>
    <source>
        <tissue evidence="2">Shoot tissue taken approximately 20 cm above the soil surface</tissue>
    </source>
</reference>
<evidence type="ECO:0000256" key="1">
    <source>
        <dbReference type="SAM" id="MobiDB-lite"/>
    </source>
</evidence>
<dbReference type="EMBL" id="GBRH01232422">
    <property type="protein sequence ID" value="JAD65473.1"/>
    <property type="molecule type" value="Transcribed_RNA"/>
</dbReference>
<sequence length="119" mass="12867">MALLRFPRRSTLVAAAREWLRRAAPRRCPHHESVAMHRRHGGGVRRARRGDSPRQQPRRCEVASQDARARRRVLEGPAVGSALWPSPRACSGSSAPRGTCTRGAGRASSAQGSTADGGH</sequence>
<feature type="region of interest" description="Disordered" evidence="1">
    <location>
        <begin position="29"/>
        <end position="119"/>
    </location>
</feature>
<proteinExistence type="predicted"/>
<feature type="compositionally biased region" description="Basic residues" evidence="1">
    <location>
        <begin position="36"/>
        <end position="48"/>
    </location>
</feature>